<keyword evidence="5" id="KW-1185">Reference proteome</keyword>
<evidence type="ECO:0000256" key="1">
    <source>
        <dbReference type="PIRSR" id="PIRSR000390-1"/>
    </source>
</evidence>
<dbReference type="InterPro" id="IPR000653">
    <property type="entry name" value="DegT/StrS_aminotransferase"/>
</dbReference>
<dbReference type="AlphaFoldDB" id="A0A081P3L1"/>
<dbReference type="GO" id="GO:0008483">
    <property type="term" value="F:transaminase activity"/>
    <property type="evidence" value="ECO:0007669"/>
    <property type="project" value="TreeGrafter"/>
</dbReference>
<accession>A0A081P3L1</accession>
<protein>
    <recommendedName>
        <fullName evidence="6">Aminotransferase DegT</fullName>
    </recommendedName>
</protein>
<evidence type="ECO:0008006" key="6">
    <source>
        <dbReference type="Google" id="ProtNLM"/>
    </source>
</evidence>
<dbReference type="eggNOG" id="COG0399">
    <property type="taxonomic scope" value="Bacteria"/>
</dbReference>
<dbReference type="OrthoDB" id="9810913at2"/>
<dbReference type="EMBL" id="JNVM01000011">
    <property type="protein sequence ID" value="KEQ25284.1"/>
    <property type="molecule type" value="Genomic_DNA"/>
</dbReference>
<gene>
    <name evidence="4" type="ORF">ET33_04305</name>
</gene>
<dbReference type="RefSeq" id="WP_036682964.1">
    <property type="nucleotide sequence ID" value="NZ_JNVM01000011.1"/>
</dbReference>
<name>A0A081P3L1_9BACL</name>
<dbReference type="PIRSF" id="PIRSF000390">
    <property type="entry name" value="PLP_StrS"/>
    <property type="match status" value="1"/>
</dbReference>
<dbReference type="SUPFAM" id="SSF53383">
    <property type="entry name" value="PLP-dependent transferases"/>
    <property type="match status" value="1"/>
</dbReference>
<dbReference type="PANTHER" id="PTHR30244">
    <property type="entry name" value="TRANSAMINASE"/>
    <property type="match status" value="1"/>
</dbReference>
<dbReference type="Proteomes" id="UP000028123">
    <property type="component" value="Unassembled WGS sequence"/>
</dbReference>
<dbReference type="InterPro" id="IPR015422">
    <property type="entry name" value="PyrdxlP-dep_Trfase_small"/>
</dbReference>
<evidence type="ECO:0000313" key="4">
    <source>
        <dbReference type="EMBL" id="KEQ25284.1"/>
    </source>
</evidence>
<comment type="caution">
    <text evidence="4">The sequence shown here is derived from an EMBL/GenBank/DDBJ whole genome shotgun (WGS) entry which is preliminary data.</text>
</comment>
<dbReference type="Gene3D" id="3.90.1150.10">
    <property type="entry name" value="Aspartate Aminotransferase, domain 1"/>
    <property type="match status" value="1"/>
</dbReference>
<dbReference type="CDD" id="cd00616">
    <property type="entry name" value="AHBA_syn"/>
    <property type="match status" value="1"/>
</dbReference>
<evidence type="ECO:0000313" key="5">
    <source>
        <dbReference type="Proteomes" id="UP000028123"/>
    </source>
</evidence>
<dbReference type="InterPro" id="IPR015424">
    <property type="entry name" value="PyrdxlP-dep_Trfase"/>
</dbReference>
<sequence length="365" mass="41003">MIPIAKPMIDQREIEAVTDTMEKGNLAQGELVFEFEKQFAHHFQYSHAASLCNGTVALHIALKAAGVQPGDIVLTTPFSFIATSNAILYCDAIPSFVDIDEDTFNISPKHLKEAILKTPNAKYLLLVHLYGQPCQMDEIMSIANANGITVIEDCAQAHGAKYDMKPVGSFGVCGTFSFYPTKNMTTGEGGMITSDNEEFILFCKKLINHGATHRYVHEVTGFNYRLTNISAAIGLVQLQKINEMNNLRKQNANYYLKSIKNPLVKLPKTDPRADHVYHQFTLKTNYRDQFVKYLSNKNIGYGIHYPIPIHQQQNIIEYLKFKGKTIFVYPCAETVSQQVVSIPVHPALTKENIDYICDAINQFTP</sequence>
<evidence type="ECO:0000256" key="3">
    <source>
        <dbReference type="RuleBase" id="RU004508"/>
    </source>
</evidence>
<feature type="active site" description="Proton acceptor" evidence="1">
    <location>
        <position position="182"/>
    </location>
</feature>
<evidence type="ECO:0000256" key="2">
    <source>
        <dbReference type="PIRSR" id="PIRSR000390-2"/>
    </source>
</evidence>
<dbReference type="PANTHER" id="PTHR30244:SF34">
    <property type="entry name" value="DTDP-4-AMINO-4,6-DIDEOXYGALACTOSE TRANSAMINASE"/>
    <property type="match status" value="1"/>
</dbReference>
<organism evidence="4 5">
    <name type="scientific">Paenibacillus tyrfis</name>
    <dbReference type="NCBI Taxonomy" id="1501230"/>
    <lineage>
        <taxon>Bacteria</taxon>
        <taxon>Bacillati</taxon>
        <taxon>Bacillota</taxon>
        <taxon>Bacilli</taxon>
        <taxon>Bacillales</taxon>
        <taxon>Paenibacillaceae</taxon>
        <taxon>Paenibacillus</taxon>
    </lineage>
</organism>
<reference evidence="4 5" key="1">
    <citation type="submission" date="2014-06" db="EMBL/GenBank/DDBJ databases">
        <title>Draft genome sequence of Paenibacillus sp. MSt1.</title>
        <authorList>
            <person name="Aw Y.K."/>
            <person name="Ong K.S."/>
            <person name="Gan H.M."/>
            <person name="Lee S.M."/>
        </authorList>
    </citation>
    <scope>NUCLEOTIDE SEQUENCE [LARGE SCALE GENOMIC DNA]</scope>
    <source>
        <strain evidence="4 5">MSt1</strain>
    </source>
</reference>
<feature type="modified residue" description="N6-(pyridoxal phosphate)lysine" evidence="2">
    <location>
        <position position="182"/>
    </location>
</feature>
<dbReference type="InterPro" id="IPR015421">
    <property type="entry name" value="PyrdxlP-dep_Trfase_major"/>
</dbReference>
<keyword evidence="2 3" id="KW-0663">Pyridoxal phosphate</keyword>
<dbReference type="Gene3D" id="3.40.640.10">
    <property type="entry name" value="Type I PLP-dependent aspartate aminotransferase-like (Major domain)"/>
    <property type="match status" value="1"/>
</dbReference>
<dbReference type="Pfam" id="PF01041">
    <property type="entry name" value="DegT_DnrJ_EryC1"/>
    <property type="match status" value="1"/>
</dbReference>
<proteinExistence type="inferred from homology"/>
<dbReference type="GO" id="GO:0030170">
    <property type="term" value="F:pyridoxal phosphate binding"/>
    <property type="evidence" value="ECO:0007669"/>
    <property type="project" value="TreeGrafter"/>
</dbReference>
<comment type="similarity">
    <text evidence="3">Belongs to the DegT/DnrJ/EryC1 family.</text>
</comment>
<dbReference type="GO" id="GO:0000271">
    <property type="term" value="P:polysaccharide biosynthetic process"/>
    <property type="evidence" value="ECO:0007669"/>
    <property type="project" value="TreeGrafter"/>
</dbReference>